<gene>
    <name evidence="6" type="ORF">ACJRO7_027494</name>
</gene>
<proteinExistence type="predicted"/>
<keyword evidence="3" id="KW-1133">Transmembrane helix</keyword>
<evidence type="ECO:0000313" key="7">
    <source>
        <dbReference type="Proteomes" id="UP001634007"/>
    </source>
</evidence>
<dbReference type="Pfam" id="PF21729">
    <property type="entry name" value="IRX15_IRX15L_GXM"/>
    <property type="match status" value="1"/>
</dbReference>
<keyword evidence="7" id="KW-1185">Reference proteome</keyword>
<protein>
    <submittedName>
        <fullName evidence="6">Uncharacterized protein</fullName>
    </submittedName>
</protein>
<reference evidence="6 7" key="1">
    <citation type="submission" date="2024-11" db="EMBL/GenBank/DDBJ databases">
        <title>Chromosome-level genome assembly of Eucalyptus globulus Labill. provides insights into its genome evolution.</title>
        <authorList>
            <person name="Li X."/>
        </authorList>
    </citation>
    <scope>NUCLEOTIDE SEQUENCE [LARGE SCALE GENOMIC DNA]</scope>
    <source>
        <strain evidence="6">CL2024</strain>
        <tissue evidence="6">Fresh tender leaves</tissue>
    </source>
</reference>
<evidence type="ECO:0000256" key="4">
    <source>
        <dbReference type="ARBA" id="ARBA00023034"/>
    </source>
</evidence>
<dbReference type="PANTHER" id="PTHR31444">
    <property type="entry name" value="OS11G0490100 PROTEIN"/>
    <property type="match status" value="1"/>
</dbReference>
<dbReference type="Proteomes" id="UP001634007">
    <property type="component" value="Unassembled WGS sequence"/>
</dbReference>
<keyword evidence="4" id="KW-0333">Golgi apparatus</keyword>
<keyword evidence="5" id="KW-0472">Membrane</keyword>
<accession>A0ABD3JYH9</accession>
<evidence type="ECO:0000256" key="1">
    <source>
        <dbReference type="ARBA" id="ARBA00004194"/>
    </source>
</evidence>
<organism evidence="6 7">
    <name type="scientific">Eucalyptus globulus</name>
    <name type="common">Tasmanian blue gum</name>
    <dbReference type="NCBI Taxonomy" id="34317"/>
    <lineage>
        <taxon>Eukaryota</taxon>
        <taxon>Viridiplantae</taxon>
        <taxon>Streptophyta</taxon>
        <taxon>Embryophyta</taxon>
        <taxon>Tracheophyta</taxon>
        <taxon>Spermatophyta</taxon>
        <taxon>Magnoliopsida</taxon>
        <taxon>eudicotyledons</taxon>
        <taxon>Gunneridae</taxon>
        <taxon>Pentapetalae</taxon>
        <taxon>rosids</taxon>
        <taxon>malvids</taxon>
        <taxon>Myrtales</taxon>
        <taxon>Myrtaceae</taxon>
        <taxon>Myrtoideae</taxon>
        <taxon>Eucalypteae</taxon>
        <taxon>Eucalyptus</taxon>
    </lineage>
</organism>
<evidence type="ECO:0000313" key="6">
    <source>
        <dbReference type="EMBL" id="KAL3730492.1"/>
    </source>
</evidence>
<comment type="subcellular location">
    <subcellularLocation>
        <location evidence="1">Golgi apparatus membrane</location>
        <topology evidence="1">Single-pass membrane protein</topology>
    </subcellularLocation>
</comment>
<dbReference type="GO" id="GO:0071554">
    <property type="term" value="P:cell wall organization or biogenesis"/>
    <property type="evidence" value="ECO:0007669"/>
    <property type="project" value="UniProtKB-ARBA"/>
</dbReference>
<dbReference type="GO" id="GO:0000139">
    <property type="term" value="C:Golgi membrane"/>
    <property type="evidence" value="ECO:0007669"/>
    <property type="project" value="UniProtKB-SubCell"/>
</dbReference>
<name>A0ABD3JYH9_EUCGL</name>
<comment type="caution">
    <text evidence="6">The sequence shown here is derived from an EMBL/GenBank/DDBJ whole genome shotgun (WGS) entry which is preliminary data.</text>
</comment>
<evidence type="ECO:0000256" key="2">
    <source>
        <dbReference type="ARBA" id="ARBA00022692"/>
    </source>
</evidence>
<dbReference type="AlphaFoldDB" id="A0ABD3JYH9"/>
<keyword evidence="2" id="KW-0812">Transmembrane</keyword>
<evidence type="ECO:0000256" key="5">
    <source>
        <dbReference type="ARBA" id="ARBA00023136"/>
    </source>
</evidence>
<dbReference type="EMBL" id="JBJKBG010000007">
    <property type="protein sequence ID" value="KAL3730492.1"/>
    <property type="molecule type" value="Genomic_DNA"/>
</dbReference>
<dbReference type="InterPro" id="IPR006514">
    <property type="entry name" value="IRX15/GXM/AGM"/>
</dbReference>
<sequence>MKSTKLILLHPTVQKQSSSNTNHLYIATGSAASSVPLPLHISHTLLHYAATTNSTHMTSTELATITSAIASCTAPTSHCNHLVFGLTTRPSYKNENIVLRFERQHPRIEAYDVHYETRVDEMKRLLELARGEFRGDCRTVQNLLFSDWKLKLNSLPNHVYELSWEVKLIDSLSGFYKAAQGRMSAIFTVAVLARSKMGGAAETHIFVLFLCRNSSVGKLGHFVVERASDERLMTEFCRASASANSSLSTSIAQLKDSQVADKEDDDSVKINGVTNIFLLSFR</sequence>
<evidence type="ECO:0000256" key="3">
    <source>
        <dbReference type="ARBA" id="ARBA00022989"/>
    </source>
</evidence>